<dbReference type="PANTHER" id="PTHR35515:SF1">
    <property type="entry name" value="NAD(P)H-QUINONE OXIDOREDUCTASE SUBUNIT N, CHLOROPLASTIC"/>
    <property type="match status" value="1"/>
</dbReference>
<dbReference type="GO" id="GO:0048038">
    <property type="term" value="F:quinone binding"/>
    <property type="evidence" value="ECO:0007669"/>
    <property type="project" value="UniProtKB-KW"/>
</dbReference>
<dbReference type="Gramene" id="Pp3c3_15360V3.1">
    <property type="protein sequence ID" value="Pp3c3_15360V3.1"/>
    <property type="gene ID" value="Pp3c3_15360"/>
</dbReference>
<dbReference type="Proteomes" id="UP000006727">
    <property type="component" value="Chromosome 3"/>
</dbReference>
<evidence type="ECO:0000313" key="8">
    <source>
        <dbReference type="EnsemblPlants" id="Pp3c3_15360V3.1"/>
    </source>
</evidence>
<reference evidence="7 9" key="2">
    <citation type="journal article" date="2018" name="Plant J.">
        <title>The Physcomitrella patens chromosome-scale assembly reveals moss genome structure and evolution.</title>
        <authorList>
            <person name="Lang D."/>
            <person name="Ullrich K.K."/>
            <person name="Murat F."/>
            <person name="Fuchs J."/>
            <person name="Jenkins J."/>
            <person name="Haas F.B."/>
            <person name="Piednoel M."/>
            <person name="Gundlach H."/>
            <person name="Van Bel M."/>
            <person name="Meyberg R."/>
            <person name="Vives C."/>
            <person name="Morata J."/>
            <person name="Symeonidi A."/>
            <person name="Hiss M."/>
            <person name="Muchero W."/>
            <person name="Kamisugi Y."/>
            <person name="Saleh O."/>
            <person name="Blanc G."/>
            <person name="Decker E.L."/>
            <person name="van Gessel N."/>
            <person name="Grimwood J."/>
            <person name="Hayes R.D."/>
            <person name="Graham S.W."/>
            <person name="Gunter L.E."/>
            <person name="McDaniel S.F."/>
            <person name="Hoernstein S.N.W."/>
            <person name="Larsson A."/>
            <person name="Li F.W."/>
            <person name="Perroud P.F."/>
            <person name="Phillips J."/>
            <person name="Ranjan P."/>
            <person name="Rokshar D.S."/>
            <person name="Rothfels C.J."/>
            <person name="Schneider L."/>
            <person name="Shu S."/>
            <person name="Stevenson D.W."/>
            <person name="Thummler F."/>
            <person name="Tillich M."/>
            <person name="Villarreal Aguilar J.C."/>
            <person name="Widiez T."/>
            <person name="Wong G.K."/>
            <person name="Wymore A."/>
            <person name="Zhang Y."/>
            <person name="Zimmer A.D."/>
            <person name="Quatrano R.S."/>
            <person name="Mayer K.F.X."/>
            <person name="Goodstein D."/>
            <person name="Casacuberta J.M."/>
            <person name="Vandepoele K."/>
            <person name="Reski R."/>
            <person name="Cuming A.C."/>
            <person name="Tuskan G.A."/>
            <person name="Maumus F."/>
            <person name="Salse J."/>
            <person name="Schmutz J."/>
            <person name="Rensing S.A."/>
        </authorList>
    </citation>
    <scope>NUCLEOTIDE SEQUENCE [LARGE SCALE GENOMIC DNA]</scope>
    <source>
        <strain evidence="8 9">cv. Gransden 2004</strain>
    </source>
</reference>
<keyword evidence="5" id="KW-0520">NAD</keyword>
<evidence type="ECO:0000256" key="6">
    <source>
        <dbReference type="ARBA" id="ARBA00023136"/>
    </source>
</evidence>
<keyword evidence="2" id="KW-0521">NADP</keyword>
<evidence type="ECO:0000256" key="1">
    <source>
        <dbReference type="ARBA" id="ARBA00022719"/>
    </source>
</evidence>
<dbReference type="OMA" id="TIARWYF"/>
<dbReference type="GeneID" id="112279941"/>
<name>A0A2K1KUL0_PHYPA</name>
<dbReference type="Pfam" id="PF11909">
    <property type="entry name" value="NdhN"/>
    <property type="match status" value="1"/>
</dbReference>
<keyword evidence="9" id="KW-1185">Reference proteome</keyword>
<keyword evidence="1" id="KW-0874">Quinone</keyword>
<evidence type="ECO:0000256" key="3">
    <source>
        <dbReference type="ARBA" id="ARBA00022957"/>
    </source>
</evidence>
<keyword evidence="3" id="KW-0618">Plastoquinone</keyword>
<organism evidence="7">
    <name type="scientific">Physcomitrium patens</name>
    <name type="common">Spreading-leaved earth moss</name>
    <name type="synonym">Physcomitrella patens</name>
    <dbReference type="NCBI Taxonomy" id="3218"/>
    <lineage>
        <taxon>Eukaryota</taxon>
        <taxon>Viridiplantae</taxon>
        <taxon>Streptophyta</taxon>
        <taxon>Embryophyta</taxon>
        <taxon>Bryophyta</taxon>
        <taxon>Bryophytina</taxon>
        <taxon>Bryopsida</taxon>
        <taxon>Funariidae</taxon>
        <taxon>Funariales</taxon>
        <taxon>Funariaceae</taxon>
        <taxon>Physcomitrium</taxon>
    </lineage>
</organism>
<dbReference type="GO" id="GO:0016020">
    <property type="term" value="C:membrane"/>
    <property type="evidence" value="ECO:0007669"/>
    <property type="project" value="InterPro"/>
</dbReference>
<dbReference type="OrthoDB" id="2013402at2759"/>
<keyword evidence="6" id="KW-0472">Membrane</keyword>
<accession>A0A2K1KUL0</accession>
<dbReference type="PaxDb" id="3218-PP1S25_204V6.1"/>
<dbReference type="EnsemblPlants" id="Pp3c3_15360V3.3">
    <property type="protein sequence ID" value="Pp3c3_15360V3.3"/>
    <property type="gene ID" value="Pp3c3_15360"/>
</dbReference>
<reference evidence="8" key="3">
    <citation type="submission" date="2020-12" db="UniProtKB">
        <authorList>
            <consortium name="EnsemblPlants"/>
        </authorList>
    </citation>
    <scope>IDENTIFICATION</scope>
</reference>
<dbReference type="GO" id="GO:0016655">
    <property type="term" value="F:oxidoreductase activity, acting on NAD(P)H, quinone or similar compound as acceptor"/>
    <property type="evidence" value="ECO:0007669"/>
    <property type="project" value="InterPro"/>
</dbReference>
<dbReference type="EMBL" id="ABEU02000003">
    <property type="protein sequence ID" value="PNR57473.1"/>
    <property type="molecule type" value="Genomic_DNA"/>
</dbReference>
<protein>
    <recommendedName>
        <fullName evidence="10">NAD(P)H-quinone oxidoreductase subunit N, chloroplastic</fullName>
    </recommendedName>
</protein>
<dbReference type="EnsemblPlants" id="Pp3c3_15360V3.2">
    <property type="protein sequence ID" value="Pp3c3_15360V3.2"/>
    <property type="gene ID" value="Pp3c3_15360"/>
</dbReference>
<evidence type="ECO:0000256" key="4">
    <source>
        <dbReference type="ARBA" id="ARBA00022967"/>
    </source>
</evidence>
<sequence length="255" mass="27545">MEVSVGASSVGKMQGGLVVSSAAQTQVQSTASRFALVSSAPRSNLASSNSPSLAFLRLPSERSLRRARSWSASAPQRRPLQVVCGGLGDFIGGDLLGLDLDQWVGDVEKYGSIAVYAPAEGGYEGRYSTRLKSEGYHFMNISARGLGDPEAYLTKVHGVRPAHLGKQTIARWYFPPEVDYRLSLLPKNCKGLVLWVLEAKVLSKSELQFLALLPAIRPNVKVIAECGTWRSFKWRPLKDAAGLPAPQEANADAST</sequence>
<evidence type="ECO:0000256" key="5">
    <source>
        <dbReference type="ARBA" id="ARBA00023027"/>
    </source>
</evidence>
<dbReference type="Gramene" id="Pp3c3_15360V3.4">
    <property type="protein sequence ID" value="Pp3c3_15360V3.4"/>
    <property type="gene ID" value="Pp3c3_15360"/>
</dbReference>
<dbReference type="EnsemblPlants" id="Pp3c3_15360V3.4">
    <property type="protein sequence ID" value="Pp3c3_15360V3.4"/>
    <property type="gene ID" value="Pp3c3_15360"/>
</dbReference>
<dbReference type="EnsemblPlants" id="Pp3c3_15360V3.1">
    <property type="protein sequence ID" value="Pp3c3_15360V3.1"/>
    <property type="gene ID" value="Pp3c3_15360"/>
</dbReference>
<reference evidence="7 9" key="1">
    <citation type="journal article" date="2008" name="Science">
        <title>The Physcomitrella genome reveals evolutionary insights into the conquest of land by plants.</title>
        <authorList>
            <person name="Rensing S."/>
            <person name="Lang D."/>
            <person name="Zimmer A."/>
            <person name="Terry A."/>
            <person name="Salamov A."/>
            <person name="Shapiro H."/>
            <person name="Nishiyama T."/>
            <person name="Perroud P.-F."/>
            <person name="Lindquist E."/>
            <person name="Kamisugi Y."/>
            <person name="Tanahashi T."/>
            <person name="Sakakibara K."/>
            <person name="Fujita T."/>
            <person name="Oishi K."/>
            <person name="Shin-I T."/>
            <person name="Kuroki Y."/>
            <person name="Toyoda A."/>
            <person name="Suzuki Y."/>
            <person name="Hashimoto A."/>
            <person name="Yamaguchi K."/>
            <person name="Sugano A."/>
            <person name="Kohara Y."/>
            <person name="Fujiyama A."/>
            <person name="Anterola A."/>
            <person name="Aoki S."/>
            <person name="Ashton N."/>
            <person name="Barbazuk W.B."/>
            <person name="Barker E."/>
            <person name="Bennetzen J."/>
            <person name="Bezanilla M."/>
            <person name="Blankenship R."/>
            <person name="Cho S.H."/>
            <person name="Dutcher S."/>
            <person name="Estelle M."/>
            <person name="Fawcett J.A."/>
            <person name="Gundlach H."/>
            <person name="Hanada K."/>
            <person name="Heyl A."/>
            <person name="Hicks K.A."/>
            <person name="Hugh J."/>
            <person name="Lohr M."/>
            <person name="Mayer K."/>
            <person name="Melkozernov A."/>
            <person name="Murata T."/>
            <person name="Nelson D."/>
            <person name="Pils B."/>
            <person name="Prigge M."/>
            <person name="Reiss B."/>
            <person name="Renner T."/>
            <person name="Rombauts S."/>
            <person name="Rushton P."/>
            <person name="Sanderfoot A."/>
            <person name="Schween G."/>
            <person name="Shiu S.-H."/>
            <person name="Stueber K."/>
            <person name="Theodoulou F.L."/>
            <person name="Tu H."/>
            <person name="Van de Peer Y."/>
            <person name="Verrier P.J."/>
            <person name="Waters E."/>
            <person name="Wood A."/>
            <person name="Yang L."/>
            <person name="Cove D."/>
            <person name="Cuming A."/>
            <person name="Hasebe M."/>
            <person name="Lucas S."/>
            <person name="Mishler D.B."/>
            <person name="Reski R."/>
            <person name="Grigoriev I."/>
            <person name="Quatrano R.S."/>
            <person name="Boore J.L."/>
        </authorList>
    </citation>
    <scope>NUCLEOTIDE SEQUENCE [LARGE SCALE GENOMIC DNA]</scope>
    <source>
        <strain evidence="8 9">cv. Gransden 2004</strain>
    </source>
</reference>
<dbReference type="STRING" id="3218.A0A2K1KUL0"/>
<keyword evidence="4" id="KW-1278">Translocase</keyword>
<dbReference type="InterPro" id="IPR020874">
    <property type="entry name" value="NAD(P)H-quinone_OxRdtase_su_N"/>
</dbReference>
<gene>
    <name evidence="8" type="primary">LOC112279941</name>
    <name evidence="7" type="ORF">PHYPA_004467</name>
</gene>
<proteinExistence type="predicted"/>
<dbReference type="RefSeq" id="XP_024370518.1">
    <property type="nucleotide sequence ID" value="XM_024514750.2"/>
</dbReference>
<dbReference type="PANTHER" id="PTHR35515">
    <property type="entry name" value="NAD(P)H-QUINONE OXIDOREDUCTASE SUBUNIT N, CHLOROPLASTIC"/>
    <property type="match status" value="1"/>
</dbReference>
<dbReference type="Gramene" id="Pp3c3_15360V3.2">
    <property type="protein sequence ID" value="Pp3c3_15360V3.2"/>
    <property type="gene ID" value="Pp3c3_15360"/>
</dbReference>
<evidence type="ECO:0000256" key="2">
    <source>
        <dbReference type="ARBA" id="ARBA00022857"/>
    </source>
</evidence>
<evidence type="ECO:0008006" key="10">
    <source>
        <dbReference type="Google" id="ProtNLM"/>
    </source>
</evidence>
<evidence type="ECO:0000313" key="9">
    <source>
        <dbReference type="Proteomes" id="UP000006727"/>
    </source>
</evidence>
<dbReference type="RefSeq" id="XP_024370519.1">
    <property type="nucleotide sequence ID" value="XM_024514751.2"/>
</dbReference>
<evidence type="ECO:0000313" key="7">
    <source>
        <dbReference type="EMBL" id="PNR57473.1"/>
    </source>
</evidence>
<dbReference type="AlphaFoldDB" id="A0A2K1KUL0"/>
<dbReference type="Gramene" id="Pp3c3_15360V3.3">
    <property type="protein sequence ID" value="Pp3c3_15360V3.3"/>
    <property type="gene ID" value="Pp3c3_15360"/>
</dbReference>